<reference evidence="1 2" key="1">
    <citation type="submission" date="2019-08" db="EMBL/GenBank/DDBJ databases">
        <title>100 year-old enigma solved: identification of Planctomyces bekefii, the type genus and species of the phylum Planctomycetes.</title>
        <authorList>
            <person name="Svetlana D.N."/>
            <person name="Overmann J."/>
        </authorList>
    </citation>
    <scope>NUCLEOTIDE SEQUENCE [LARGE SCALE GENOMIC DNA]</scope>
    <source>
        <strain evidence="1">Phe10_nw2017</strain>
    </source>
</reference>
<evidence type="ECO:0000313" key="2">
    <source>
        <dbReference type="Proteomes" id="UP000321083"/>
    </source>
</evidence>
<accession>A0A5C6MH10</accession>
<dbReference type="Proteomes" id="UP000321083">
    <property type="component" value="Unassembled WGS sequence"/>
</dbReference>
<dbReference type="EMBL" id="SRHE01000027">
    <property type="protein sequence ID" value="TWW12231.1"/>
    <property type="molecule type" value="Genomic_DNA"/>
</dbReference>
<evidence type="ECO:0000313" key="1">
    <source>
        <dbReference type="EMBL" id="TWW12231.1"/>
    </source>
</evidence>
<comment type="caution">
    <text evidence="1">The sequence shown here is derived from an EMBL/GenBank/DDBJ whole genome shotgun (WGS) entry which is preliminary data.</text>
</comment>
<keyword evidence="2" id="KW-1185">Reference proteome</keyword>
<organism evidence="1 2">
    <name type="scientific">Planctomyces bekefii</name>
    <dbReference type="NCBI Taxonomy" id="1653850"/>
    <lineage>
        <taxon>Bacteria</taxon>
        <taxon>Pseudomonadati</taxon>
        <taxon>Planctomycetota</taxon>
        <taxon>Planctomycetia</taxon>
        <taxon>Planctomycetales</taxon>
        <taxon>Planctomycetaceae</taxon>
        <taxon>Planctomyces</taxon>
    </lineage>
</organism>
<dbReference type="AlphaFoldDB" id="A0A5C6MH10"/>
<reference evidence="1 2" key="2">
    <citation type="submission" date="2019-08" db="EMBL/GenBank/DDBJ databases">
        <authorList>
            <person name="Henke P."/>
        </authorList>
    </citation>
    <scope>NUCLEOTIDE SEQUENCE [LARGE SCALE GENOMIC DNA]</scope>
    <source>
        <strain evidence="1">Phe10_nw2017</strain>
    </source>
</reference>
<name>A0A5C6MH10_9PLAN</name>
<sequence>MNYRCHFCMKVLAPMKMGPLDRLVWFLGFRQMYCQHCFIAHYRPFGLLKLVLAPFRWVYYNLADEE</sequence>
<gene>
    <name evidence="1" type="ORF">E3A20_02780</name>
</gene>
<proteinExistence type="predicted"/>
<protein>
    <submittedName>
        <fullName evidence="1">Uncharacterized protein</fullName>
    </submittedName>
</protein>